<sequence>MRKFKLQQSMQIFLALILLLTLILPSITQANGQSIQSTVSKLNIRSGPGLAYPIIASLQRGDQMLVLEQQGDWTKIRRGSSEGWVASWYTKKIGEKKTQTNQLIISKVNGLNVRSQASIDSAVLTQLSAGDQATLLADYGQWVEISTNQVKGYVAKDFITIQKSESTPTKQKIVNGNHFEVAVDRLNVRSKPDLTAKKVSTVSKGERYKIIEKQHNWVKIQLSAEKSGWVYSFYGTLTTGATTSSVKKEKQSKSKSTSIKNISIVYNGTNLRESPSTASQVVYRANAGESFKTVGQSGDFYEVTTPKGATAYVANWVVSTDDTKKEVEQQQSNVTRKKGTLNGLTLVIDPGHGGNDHGTTGVRGTDEKGIALRTSQILANKLRAAGANVVLTRDSDVYVDLRKRVALSHQLAADAFISVHYDATDSSAINGFTTYYTHGYQKNLAQSVNTGLGGKINLRDRGAQPGNYFVLRENRQLAILIELGFLSNPSEERAVTSEKFREQASLGIYNGVINYFDNQLNK</sequence>
<dbReference type="SUPFAM" id="SSF50044">
    <property type="entry name" value="SH3-domain"/>
    <property type="match status" value="1"/>
</dbReference>
<accession>A0A4P6ZX32</accession>
<reference evidence="4 5" key="1">
    <citation type="submission" date="2019-03" db="EMBL/GenBank/DDBJ databases">
        <title>Complete genome sequence of Paenisporosarcina antarctica CGMCC 1.6503T.</title>
        <authorList>
            <person name="Rong J.-C."/>
            <person name="Chi N.-Y."/>
            <person name="Zhang Q.-F."/>
        </authorList>
    </citation>
    <scope>NUCLEOTIDE SEQUENCE [LARGE SCALE GENOMIC DNA]</scope>
    <source>
        <strain evidence="4 5">CGMCC 1.6503</strain>
    </source>
</reference>
<dbReference type="KEGG" id="panc:E2636_06625"/>
<evidence type="ECO:0000313" key="5">
    <source>
        <dbReference type="Proteomes" id="UP000294292"/>
    </source>
</evidence>
<dbReference type="Gene3D" id="3.40.630.40">
    <property type="entry name" value="Zn-dependent exopeptidases"/>
    <property type="match status" value="1"/>
</dbReference>
<dbReference type="SMART" id="SM00287">
    <property type="entry name" value="SH3b"/>
    <property type="match status" value="4"/>
</dbReference>
<dbReference type="GO" id="GO:0009253">
    <property type="term" value="P:peptidoglycan catabolic process"/>
    <property type="evidence" value="ECO:0007669"/>
    <property type="project" value="InterPro"/>
</dbReference>
<dbReference type="PANTHER" id="PTHR30404:SF7">
    <property type="entry name" value="CELL WALL AMIDASE LYTH-RELATED"/>
    <property type="match status" value="1"/>
</dbReference>
<feature type="domain" description="SH3b" evidence="3">
    <location>
        <begin position="169"/>
        <end position="239"/>
    </location>
</feature>
<evidence type="ECO:0000259" key="3">
    <source>
        <dbReference type="PROSITE" id="PS51781"/>
    </source>
</evidence>
<dbReference type="Gene3D" id="2.30.30.40">
    <property type="entry name" value="SH3 Domains"/>
    <property type="match status" value="4"/>
</dbReference>
<feature type="domain" description="SH3b" evidence="3">
    <location>
        <begin position="32"/>
        <end position="94"/>
    </location>
</feature>
<dbReference type="GO" id="GO:0071555">
    <property type="term" value="P:cell wall organization"/>
    <property type="evidence" value="ECO:0007669"/>
    <property type="project" value="UniProtKB-KW"/>
</dbReference>
<dbReference type="InterPro" id="IPR050695">
    <property type="entry name" value="N-acetylmuramoyl_amidase_3"/>
</dbReference>
<proteinExistence type="predicted"/>
<dbReference type="GO" id="GO:0030288">
    <property type="term" value="C:outer membrane-bounded periplasmic space"/>
    <property type="evidence" value="ECO:0007669"/>
    <property type="project" value="TreeGrafter"/>
</dbReference>
<dbReference type="PIRSF" id="PIRSF037846">
    <property type="entry name" value="Autolysin_YrvJ_prd"/>
    <property type="match status" value="1"/>
</dbReference>
<dbReference type="PANTHER" id="PTHR30404">
    <property type="entry name" value="N-ACETYLMURAMOYL-L-ALANINE AMIDASE"/>
    <property type="match status" value="1"/>
</dbReference>
<name>A0A4P6ZX32_9BACL</name>
<dbReference type="InterPro" id="IPR002508">
    <property type="entry name" value="MurNAc-LAA_cat"/>
</dbReference>
<keyword evidence="1" id="KW-0378">Hydrolase</keyword>
<dbReference type="AlphaFoldDB" id="A0A4P6ZX32"/>
<feature type="domain" description="SH3b" evidence="3">
    <location>
        <begin position="99"/>
        <end position="163"/>
    </location>
</feature>
<evidence type="ECO:0000256" key="1">
    <source>
        <dbReference type="ARBA" id="ARBA00022801"/>
    </source>
</evidence>
<evidence type="ECO:0000256" key="2">
    <source>
        <dbReference type="ARBA" id="ARBA00023316"/>
    </source>
</evidence>
<dbReference type="InterPro" id="IPR017293">
    <property type="entry name" value="N-acetylmuramoyl-L-ala_amidase"/>
</dbReference>
<dbReference type="SUPFAM" id="SSF53187">
    <property type="entry name" value="Zn-dependent exopeptidases"/>
    <property type="match status" value="1"/>
</dbReference>
<gene>
    <name evidence="4" type="ORF">E2636_06625</name>
</gene>
<dbReference type="CDD" id="cd02696">
    <property type="entry name" value="MurNAc-LAA"/>
    <property type="match status" value="1"/>
</dbReference>
<feature type="domain" description="SH3b" evidence="3">
    <location>
        <begin position="257"/>
        <end position="321"/>
    </location>
</feature>
<dbReference type="Pfam" id="PF01520">
    <property type="entry name" value="Amidase_3"/>
    <property type="match status" value="1"/>
</dbReference>
<dbReference type="InterPro" id="IPR003646">
    <property type="entry name" value="SH3-like_bac-type"/>
</dbReference>
<dbReference type="SMART" id="SM00646">
    <property type="entry name" value="Ami_3"/>
    <property type="match status" value="1"/>
</dbReference>
<keyword evidence="2" id="KW-0961">Cell wall biogenesis/degradation</keyword>
<organism evidence="4 5">
    <name type="scientific">Paenisporosarcina antarctica</name>
    <dbReference type="NCBI Taxonomy" id="417367"/>
    <lineage>
        <taxon>Bacteria</taxon>
        <taxon>Bacillati</taxon>
        <taxon>Bacillota</taxon>
        <taxon>Bacilli</taxon>
        <taxon>Bacillales</taxon>
        <taxon>Caryophanaceae</taxon>
        <taxon>Paenisporosarcina</taxon>
    </lineage>
</organism>
<dbReference type="InterPro" id="IPR036028">
    <property type="entry name" value="SH3-like_dom_sf"/>
</dbReference>
<dbReference type="OrthoDB" id="9806267at2"/>
<protein>
    <submittedName>
        <fullName evidence="4">N-acetylmuramoyl-L-alanine amidase</fullName>
    </submittedName>
</protein>
<dbReference type="Proteomes" id="UP000294292">
    <property type="component" value="Chromosome"/>
</dbReference>
<dbReference type="RefSeq" id="WP_134209500.1">
    <property type="nucleotide sequence ID" value="NZ_CP038015.1"/>
</dbReference>
<evidence type="ECO:0000313" key="4">
    <source>
        <dbReference type="EMBL" id="QBP40814.1"/>
    </source>
</evidence>
<dbReference type="GO" id="GO:0008745">
    <property type="term" value="F:N-acetylmuramoyl-L-alanine amidase activity"/>
    <property type="evidence" value="ECO:0007669"/>
    <property type="project" value="InterPro"/>
</dbReference>
<dbReference type="EMBL" id="CP038015">
    <property type="protein sequence ID" value="QBP40814.1"/>
    <property type="molecule type" value="Genomic_DNA"/>
</dbReference>
<keyword evidence="5" id="KW-1185">Reference proteome</keyword>
<dbReference type="Pfam" id="PF08239">
    <property type="entry name" value="SH3_3"/>
    <property type="match status" value="4"/>
</dbReference>
<dbReference type="PROSITE" id="PS51781">
    <property type="entry name" value="SH3B"/>
    <property type="match status" value="4"/>
</dbReference>